<dbReference type="GO" id="GO:0042867">
    <property type="term" value="P:pyruvate catabolic process"/>
    <property type="evidence" value="ECO:0000318"/>
    <property type="project" value="GO_Central"/>
</dbReference>
<dbReference type="InterPro" id="IPR036291">
    <property type="entry name" value="NAD(P)-bd_dom_sf"/>
</dbReference>
<dbReference type="EMBL" id="MNCJ02000321">
    <property type="protein sequence ID" value="KAF5800614.1"/>
    <property type="molecule type" value="Genomic_DNA"/>
</dbReference>
<dbReference type="FunFam" id="3.40.50.720:FF:000018">
    <property type="entry name" value="Malate dehydrogenase"/>
    <property type="match status" value="1"/>
</dbReference>
<dbReference type="Pfam" id="PF00056">
    <property type="entry name" value="Ldh_1_N"/>
    <property type="match status" value="1"/>
</dbReference>
<evidence type="ECO:0000256" key="5">
    <source>
        <dbReference type="ARBA" id="ARBA00023027"/>
    </source>
</evidence>
<dbReference type="NCBIfam" id="TIGR01771">
    <property type="entry name" value="L-LDH-NAD"/>
    <property type="match status" value="1"/>
</dbReference>
<comment type="catalytic activity">
    <reaction evidence="8">
        <text>(S)-lactate + NAD(+) = pyruvate + NADH + H(+)</text>
        <dbReference type="Rhea" id="RHEA:23444"/>
        <dbReference type="ChEBI" id="CHEBI:15361"/>
        <dbReference type="ChEBI" id="CHEBI:15378"/>
        <dbReference type="ChEBI" id="CHEBI:16651"/>
        <dbReference type="ChEBI" id="CHEBI:57540"/>
        <dbReference type="ChEBI" id="CHEBI:57945"/>
        <dbReference type="EC" id="1.1.1.27"/>
    </reaction>
</comment>
<proteinExistence type="inferred from homology"/>
<dbReference type="EC" id="1.1.1.27" evidence="3 8"/>
<evidence type="ECO:0000313" key="11">
    <source>
        <dbReference type="EMBL" id="KAF5800614.1"/>
    </source>
</evidence>
<dbReference type="Gene3D" id="3.90.110.10">
    <property type="entry name" value="Lactate dehydrogenase/glycoside hydrolase, family 4, C-terminal"/>
    <property type="match status" value="1"/>
</dbReference>
<dbReference type="Gene3D" id="3.40.50.720">
    <property type="entry name" value="NAD(P)-binding Rossmann-like Domain"/>
    <property type="match status" value="1"/>
</dbReference>
<dbReference type="PANTHER" id="PTHR43128">
    <property type="entry name" value="L-2-HYDROXYCARBOXYLATE DEHYDROGENASE (NAD(P)(+))"/>
    <property type="match status" value="1"/>
</dbReference>
<dbReference type="InterPro" id="IPR015955">
    <property type="entry name" value="Lactate_DH/Glyco_Ohase_4_C"/>
</dbReference>
<dbReference type="PIRSF" id="PIRSF000102">
    <property type="entry name" value="Lac_mal_DH"/>
    <property type="match status" value="1"/>
</dbReference>
<evidence type="ECO:0000256" key="6">
    <source>
        <dbReference type="PIRSR" id="PIRSR000102-1"/>
    </source>
</evidence>
<feature type="active site" description="Proton acceptor" evidence="6">
    <location>
        <position position="210"/>
    </location>
</feature>
<evidence type="ECO:0000313" key="13">
    <source>
        <dbReference type="Proteomes" id="UP000215914"/>
    </source>
</evidence>
<dbReference type="FunCoup" id="A0A251UEK1">
    <property type="interactions" value="714"/>
</dbReference>
<dbReference type="InterPro" id="IPR001557">
    <property type="entry name" value="L-lactate/malate_DH"/>
</dbReference>
<feature type="domain" description="Lactate/malate dehydrogenase C-terminal" evidence="10">
    <location>
        <begin position="180"/>
        <end position="342"/>
    </location>
</feature>
<reference evidence="11 13" key="1">
    <citation type="journal article" date="2017" name="Nature">
        <title>The sunflower genome provides insights into oil metabolism, flowering and Asterid evolution.</title>
        <authorList>
            <person name="Badouin H."/>
            <person name="Gouzy J."/>
            <person name="Grassa C.J."/>
            <person name="Murat F."/>
            <person name="Staton S.E."/>
            <person name="Cottret L."/>
            <person name="Lelandais-Briere C."/>
            <person name="Owens G.L."/>
            <person name="Carrere S."/>
            <person name="Mayjonade B."/>
            <person name="Legrand L."/>
            <person name="Gill N."/>
            <person name="Kane N.C."/>
            <person name="Bowers J.E."/>
            <person name="Hubner S."/>
            <person name="Bellec A."/>
            <person name="Berard A."/>
            <person name="Berges H."/>
            <person name="Blanchet N."/>
            <person name="Boniface M.C."/>
            <person name="Brunel D."/>
            <person name="Catrice O."/>
            <person name="Chaidir N."/>
            <person name="Claudel C."/>
            <person name="Donnadieu C."/>
            <person name="Faraut T."/>
            <person name="Fievet G."/>
            <person name="Helmstetter N."/>
            <person name="King M."/>
            <person name="Knapp S.J."/>
            <person name="Lai Z."/>
            <person name="Le Paslier M.C."/>
            <person name="Lippi Y."/>
            <person name="Lorenzon L."/>
            <person name="Mandel J.R."/>
            <person name="Marage G."/>
            <person name="Marchand G."/>
            <person name="Marquand E."/>
            <person name="Bret-Mestries E."/>
            <person name="Morien E."/>
            <person name="Nambeesan S."/>
            <person name="Nguyen T."/>
            <person name="Pegot-Espagnet P."/>
            <person name="Pouilly N."/>
            <person name="Raftis F."/>
            <person name="Sallet E."/>
            <person name="Schiex T."/>
            <person name="Thomas J."/>
            <person name="Vandecasteele C."/>
            <person name="Vares D."/>
            <person name="Vear F."/>
            <person name="Vautrin S."/>
            <person name="Crespi M."/>
            <person name="Mangin B."/>
            <person name="Burke J.M."/>
            <person name="Salse J."/>
            <person name="Munos S."/>
            <person name="Vincourt P."/>
            <person name="Rieseberg L.H."/>
            <person name="Langlade N.B."/>
        </authorList>
    </citation>
    <scope>NUCLEOTIDE SEQUENCE [LARGE SCALE GENOMIC DNA]</scope>
    <source>
        <strain evidence="13">cv. SF193</strain>
        <tissue evidence="11">Leaves</tissue>
    </source>
</reference>
<evidence type="ECO:0000256" key="8">
    <source>
        <dbReference type="RuleBase" id="RU000496"/>
    </source>
</evidence>
<evidence type="ECO:0000256" key="3">
    <source>
        <dbReference type="ARBA" id="ARBA00012967"/>
    </source>
</evidence>
<organism evidence="12 13">
    <name type="scientific">Helianthus annuus</name>
    <name type="common">Common sunflower</name>
    <dbReference type="NCBI Taxonomy" id="4232"/>
    <lineage>
        <taxon>Eukaryota</taxon>
        <taxon>Viridiplantae</taxon>
        <taxon>Streptophyta</taxon>
        <taxon>Embryophyta</taxon>
        <taxon>Tracheophyta</taxon>
        <taxon>Spermatophyta</taxon>
        <taxon>Magnoliopsida</taxon>
        <taxon>eudicotyledons</taxon>
        <taxon>Gunneridae</taxon>
        <taxon>Pentapetalae</taxon>
        <taxon>asterids</taxon>
        <taxon>campanulids</taxon>
        <taxon>Asterales</taxon>
        <taxon>Asteraceae</taxon>
        <taxon>Asteroideae</taxon>
        <taxon>Heliantheae alliance</taxon>
        <taxon>Heliantheae</taxon>
        <taxon>Helianthus</taxon>
    </lineage>
</organism>
<protein>
    <recommendedName>
        <fullName evidence="3 8">L-lactate dehydrogenase</fullName>
        <ecNumber evidence="3 8">1.1.1.27</ecNumber>
    </recommendedName>
</protein>
<sequence length="350" mass="37449">MHKSGSSQALGPGGLDISQSFFKPIHGASPPPTTTRTTKISVIGVGNVGMAIAQTILTQDLADEIALVDVNPDKLRGEMLDLQHAAAFLPRTTITSSTDYSNTVGSDLVIVTAGARQIPGESRLNLLQRNLALFSKIIPPLSAGSPEAILMIVSNPVDVLTYVAWKLSGLPANRVIGSGTNLDSSRFRFLIADHLDVNAQDVQAYIMGEHGDSSVALWSSISVGGVPILSFLERNQIAYEKQTLEEIHKEVIQGAYEVIGLKGYTSWAIGYSVANLARTILRDQHKVHPVTVLAKGLYGIHGGDVFLSLPTQLGRNGVLGVTNLHLSDEESQQLQKSAMTILEVQSQLGI</sequence>
<dbReference type="UniPathway" id="UPA00554">
    <property type="reaction ID" value="UER00611"/>
</dbReference>
<feature type="domain" description="Lactate/malate dehydrogenase N-terminal" evidence="9">
    <location>
        <begin position="38"/>
        <end position="177"/>
    </location>
</feature>
<dbReference type="InterPro" id="IPR018177">
    <property type="entry name" value="L-lactate_DH_AS"/>
</dbReference>
<dbReference type="EMBL" id="CM007895">
    <property type="protein sequence ID" value="OTG21787.1"/>
    <property type="molecule type" value="Genomic_DNA"/>
</dbReference>
<dbReference type="Gramene" id="mRNA:HanXRQr2_Chr06g0238801">
    <property type="protein sequence ID" value="mRNA:HanXRQr2_Chr06g0238801"/>
    <property type="gene ID" value="HanXRQr2_Chr06g0238801"/>
</dbReference>
<dbReference type="HAMAP" id="MF_00488">
    <property type="entry name" value="Lactate_dehydrog"/>
    <property type="match status" value="1"/>
</dbReference>
<dbReference type="InterPro" id="IPR022383">
    <property type="entry name" value="Lactate/malate_DH_C"/>
</dbReference>
<gene>
    <name evidence="12" type="ORF">HannXRQ_Chr06g0164341</name>
    <name evidence="11" type="ORF">HanXRQr2_Chr06g0238801</name>
</gene>
<dbReference type="Proteomes" id="UP000215914">
    <property type="component" value="Chromosome 6"/>
</dbReference>
<keyword evidence="13" id="KW-1185">Reference proteome</keyword>
<dbReference type="PANTHER" id="PTHR43128:SF30">
    <property type="entry name" value="L-LACTATE DEHYDROGENASE"/>
    <property type="match status" value="1"/>
</dbReference>
<keyword evidence="5 7" id="KW-0520">NAD</keyword>
<comment type="similarity">
    <text evidence="2">Belongs to the LDH/MDH superfamily. LDH family.</text>
</comment>
<dbReference type="InParanoid" id="A0A251UEK1"/>
<dbReference type="GO" id="GO:0005737">
    <property type="term" value="C:cytoplasm"/>
    <property type="evidence" value="ECO:0007669"/>
    <property type="project" value="InterPro"/>
</dbReference>
<evidence type="ECO:0000313" key="12">
    <source>
        <dbReference type="EMBL" id="OTG21787.1"/>
    </source>
</evidence>
<dbReference type="Pfam" id="PF02866">
    <property type="entry name" value="Ldh_1_C"/>
    <property type="match status" value="1"/>
</dbReference>
<accession>A0A251UEK1</accession>
<dbReference type="SUPFAM" id="SSF56327">
    <property type="entry name" value="LDH C-terminal domain-like"/>
    <property type="match status" value="1"/>
</dbReference>
<feature type="binding site" evidence="7">
    <location>
        <begin position="153"/>
        <end position="155"/>
    </location>
    <ligand>
        <name>NAD(+)</name>
        <dbReference type="ChEBI" id="CHEBI:57540"/>
    </ligand>
</feature>
<dbReference type="OrthoDB" id="5405561at2759"/>
<evidence type="ECO:0000259" key="10">
    <source>
        <dbReference type="Pfam" id="PF02866"/>
    </source>
</evidence>
<dbReference type="InterPro" id="IPR001236">
    <property type="entry name" value="Lactate/malate_DH_N"/>
</dbReference>
<dbReference type="SUPFAM" id="SSF51735">
    <property type="entry name" value="NAD(P)-binding Rossmann-fold domains"/>
    <property type="match status" value="1"/>
</dbReference>
<evidence type="ECO:0000256" key="1">
    <source>
        <dbReference type="ARBA" id="ARBA00004843"/>
    </source>
</evidence>
<evidence type="ECO:0000259" key="9">
    <source>
        <dbReference type="Pfam" id="PF00056"/>
    </source>
</evidence>
<dbReference type="AlphaFoldDB" id="A0A251UEK1"/>
<dbReference type="GO" id="GO:0004459">
    <property type="term" value="F:L-lactate dehydrogenase (NAD+) activity"/>
    <property type="evidence" value="ECO:0000318"/>
    <property type="project" value="GO_Central"/>
</dbReference>
<dbReference type="InterPro" id="IPR011304">
    <property type="entry name" value="L-lactate_DH"/>
</dbReference>
<dbReference type="OMA" id="IVSHYDD"/>
<reference evidence="12" key="2">
    <citation type="submission" date="2017-02" db="EMBL/GenBank/DDBJ databases">
        <title>Sunflower complete genome.</title>
        <authorList>
            <person name="Langlade N."/>
            <person name="Munos S."/>
        </authorList>
    </citation>
    <scope>NUCLEOTIDE SEQUENCE [LARGE SCALE GENOMIC DNA]</scope>
    <source>
        <tissue evidence="12">Leaves</tissue>
    </source>
</reference>
<dbReference type="PROSITE" id="PS00064">
    <property type="entry name" value="L_LDH"/>
    <property type="match status" value="1"/>
</dbReference>
<reference evidence="11" key="3">
    <citation type="submission" date="2020-06" db="EMBL/GenBank/DDBJ databases">
        <title>Helianthus annuus Genome sequencing and assembly Release 2.</title>
        <authorList>
            <person name="Gouzy J."/>
            <person name="Langlade N."/>
            <person name="Munos S."/>
        </authorList>
    </citation>
    <scope>NUCLEOTIDE SEQUENCE</scope>
    <source>
        <tissue evidence="11">Leaves</tissue>
    </source>
</reference>
<evidence type="ECO:0000256" key="4">
    <source>
        <dbReference type="ARBA" id="ARBA00023002"/>
    </source>
</evidence>
<dbReference type="PRINTS" id="PR00086">
    <property type="entry name" value="LLDHDRGNASE"/>
</dbReference>
<feature type="binding site" evidence="7">
    <location>
        <position position="130"/>
    </location>
    <ligand>
        <name>NAD(+)</name>
        <dbReference type="ChEBI" id="CHEBI:57540"/>
    </ligand>
</feature>
<feature type="binding site" evidence="7">
    <location>
        <position position="69"/>
    </location>
    <ligand>
        <name>NAD(+)</name>
        <dbReference type="ChEBI" id="CHEBI:57540"/>
    </ligand>
</feature>
<dbReference type="CDD" id="cd05293">
    <property type="entry name" value="LDH_1"/>
    <property type="match status" value="1"/>
</dbReference>
<dbReference type="NCBIfam" id="NF004863">
    <property type="entry name" value="PRK06223.1"/>
    <property type="match status" value="1"/>
</dbReference>
<feature type="binding site" evidence="7">
    <location>
        <begin position="44"/>
        <end position="49"/>
    </location>
    <ligand>
        <name>NAD(+)</name>
        <dbReference type="ChEBI" id="CHEBI:57540"/>
    </ligand>
</feature>
<evidence type="ECO:0000256" key="7">
    <source>
        <dbReference type="PIRSR" id="PIRSR000102-3"/>
    </source>
</evidence>
<dbReference type="STRING" id="4232.A0A251UEK1"/>
<comment type="pathway">
    <text evidence="1 8">Fermentation; pyruvate fermentation to lactate; (S)-lactate from pyruvate: step 1/1.</text>
</comment>
<evidence type="ECO:0000256" key="2">
    <source>
        <dbReference type="ARBA" id="ARBA00006054"/>
    </source>
</evidence>
<name>A0A251UEK1_HELAN</name>
<keyword evidence="4 8" id="KW-0560">Oxidoreductase</keyword>
<dbReference type="GO" id="GO:0006089">
    <property type="term" value="P:lactate metabolic process"/>
    <property type="evidence" value="ECO:0000318"/>
    <property type="project" value="GO_Central"/>
</dbReference>